<gene>
    <name evidence="2" type="ORF">FVR03_16245</name>
</gene>
<dbReference type="OrthoDB" id="852146at2"/>
<dbReference type="InterPro" id="IPR025668">
    <property type="entry name" value="Tnp_DDE_dom"/>
</dbReference>
<evidence type="ECO:0000313" key="3">
    <source>
        <dbReference type="Proteomes" id="UP000321926"/>
    </source>
</evidence>
<organism evidence="2 3">
    <name type="scientific">Pontibacter qinzhouensis</name>
    <dbReference type="NCBI Taxonomy" id="2603253"/>
    <lineage>
        <taxon>Bacteria</taxon>
        <taxon>Pseudomonadati</taxon>
        <taxon>Bacteroidota</taxon>
        <taxon>Cytophagia</taxon>
        <taxon>Cytophagales</taxon>
        <taxon>Hymenobacteraceae</taxon>
        <taxon>Pontibacter</taxon>
    </lineage>
</organism>
<accession>A0A5C8JKB2</accession>
<keyword evidence="3" id="KW-1185">Reference proteome</keyword>
<sequence>MTAVLSTTKLTEIFIACDDFMNKFTSHQLSQGYQMEPATQLMSESEMMAIVIFYHHSGLRCFKYFYELEVQRGLRSYFPACYSYSRFVSLMQRLNLPLLVFLCACRLAAATRGNYMDATKLVVCHNKRIFSHKVFQGLARRGKSSTGWFFGLKLHAVINELGQLVVFRLTSGNVADNNPQFLDKLTGDSSSRFSTCSRGTATSTTPGIEVP</sequence>
<dbReference type="RefSeq" id="WP_147922816.1">
    <property type="nucleotide sequence ID" value="NZ_VRTY01000066.1"/>
</dbReference>
<proteinExistence type="predicted"/>
<reference evidence="2 3" key="1">
    <citation type="submission" date="2019-08" db="EMBL/GenBank/DDBJ databases">
        <authorList>
            <person name="Shi S."/>
        </authorList>
    </citation>
    <scope>NUCLEOTIDE SEQUENCE [LARGE SCALE GENOMIC DNA]</scope>
    <source>
        <strain evidence="2 3">GY10130</strain>
    </source>
</reference>
<dbReference type="AlphaFoldDB" id="A0A5C8JKB2"/>
<evidence type="ECO:0000259" key="1">
    <source>
        <dbReference type="Pfam" id="PF13612"/>
    </source>
</evidence>
<name>A0A5C8JKB2_9BACT</name>
<evidence type="ECO:0000313" key="2">
    <source>
        <dbReference type="EMBL" id="TXK37027.1"/>
    </source>
</evidence>
<dbReference type="Proteomes" id="UP000321926">
    <property type="component" value="Unassembled WGS sequence"/>
</dbReference>
<protein>
    <submittedName>
        <fullName evidence="2">Transposase</fullName>
    </submittedName>
</protein>
<feature type="domain" description="Transposase DDE" evidence="1">
    <location>
        <begin position="111"/>
        <end position="180"/>
    </location>
</feature>
<comment type="caution">
    <text evidence="2">The sequence shown here is derived from an EMBL/GenBank/DDBJ whole genome shotgun (WGS) entry which is preliminary data.</text>
</comment>
<dbReference type="Pfam" id="PF13612">
    <property type="entry name" value="DDE_Tnp_1_3"/>
    <property type="match status" value="1"/>
</dbReference>
<dbReference type="EMBL" id="VRTY01000066">
    <property type="protein sequence ID" value="TXK37027.1"/>
    <property type="molecule type" value="Genomic_DNA"/>
</dbReference>